<sequence length="301" mass="32337">MKYLLAFLLLCGSVFGQISPSLLDGETNSIAIVNDTERRLHAGKLFTYSVTQLLDDIAVKQVAHLTPGGTVDDGDIFTIIIEDASVVVVVDGEANIAEIVDTMVTDCEASTNNYFADIAWTDGTTHLIATAGVAGRGFVVTETVEDVEGGTDDATFVVSLEETPNTPKILDFLIKTGAKRVHIVFIATGEKVTTVKLHTNTLRFPGIVQDTYNRKLGAGSPLTTISKYPTRATAFNGVNVPFITTFGLATGIGAGAVISGGHSRDQDEWIMPASESWLITIETTTDDNQANFQINWYEIAE</sequence>
<gene>
    <name evidence="1" type="ORF">LCGC14_0356850</name>
</gene>
<dbReference type="EMBL" id="LAZR01000274">
    <property type="protein sequence ID" value="KKN77711.1"/>
    <property type="molecule type" value="Genomic_DNA"/>
</dbReference>
<dbReference type="AlphaFoldDB" id="A0A0F9VW68"/>
<reference evidence="1" key="1">
    <citation type="journal article" date="2015" name="Nature">
        <title>Complex archaea that bridge the gap between prokaryotes and eukaryotes.</title>
        <authorList>
            <person name="Spang A."/>
            <person name="Saw J.H."/>
            <person name="Jorgensen S.L."/>
            <person name="Zaremba-Niedzwiedzka K."/>
            <person name="Martijn J."/>
            <person name="Lind A.E."/>
            <person name="van Eijk R."/>
            <person name="Schleper C."/>
            <person name="Guy L."/>
            <person name="Ettema T.J."/>
        </authorList>
    </citation>
    <scope>NUCLEOTIDE SEQUENCE</scope>
</reference>
<comment type="caution">
    <text evidence="1">The sequence shown here is derived from an EMBL/GenBank/DDBJ whole genome shotgun (WGS) entry which is preliminary data.</text>
</comment>
<accession>A0A0F9VW68</accession>
<name>A0A0F9VW68_9ZZZZ</name>
<evidence type="ECO:0000313" key="1">
    <source>
        <dbReference type="EMBL" id="KKN77711.1"/>
    </source>
</evidence>
<proteinExistence type="predicted"/>
<protein>
    <submittedName>
        <fullName evidence="1">Uncharacterized protein</fullName>
    </submittedName>
</protein>
<organism evidence="1">
    <name type="scientific">marine sediment metagenome</name>
    <dbReference type="NCBI Taxonomy" id="412755"/>
    <lineage>
        <taxon>unclassified sequences</taxon>
        <taxon>metagenomes</taxon>
        <taxon>ecological metagenomes</taxon>
    </lineage>
</organism>